<evidence type="ECO:0000256" key="1">
    <source>
        <dbReference type="SAM" id="MobiDB-lite"/>
    </source>
</evidence>
<sequence length="155" mass="15840">MPAGGSPQPISVDPDGSTPTRAREAVLQHPHSAPPARSVGEVIAAKTNSADLQGLYESLKLLTATVVEVARTQDIILAPPQAATPPPTPELAQVLAAVQALSQKVTKLETAALKPPPPPKPAAKPSPGPTFLSAARTAANKPQPPPPPPKPAAKR</sequence>
<dbReference type="Proteomes" id="UP000717328">
    <property type="component" value="Unassembled WGS sequence"/>
</dbReference>
<gene>
    <name evidence="2" type="ORF">H0H81_004004</name>
</gene>
<dbReference type="EMBL" id="JABCKI010006750">
    <property type="protein sequence ID" value="KAG5633991.1"/>
    <property type="molecule type" value="Genomic_DNA"/>
</dbReference>
<proteinExistence type="predicted"/>
<reference evidence="2" key="1">
    <citation type="submission" date="2021-02" db="EMBL/GenBank/DDBJ databases">
        <authorList>
            <person name="Nieuwenhuis M."/>
            <person name="Van De Peppel L.J.J."/>
        </authorList>
    </citation>
    <scope>NUCLEOTIDE SEQUENCE</scope>
    <source>
        <strain evidence="2">D49</strain>
    </source>
</reference>
<evidence type="ECO:0000313" key="3">
    <source>
        <dbReference type="Proteomes" id="UP000717328"/>
    </source>
</evidence>
<organism evidence="2 3">
    <name type="scientific">Sphagnurus paluster</name>
    <dbReference type="NCBI Taxonomy" id="117069"/>
    <lineage>
        <taxon>Eukaryota</taxon>
        <taxon>Fungi</taxon>
        <taxon>Dikarya</taxon>
        <taxon>Basidiomycota</taxon>
        <taxon>Agaricomycotina</taxon>
        <taxon>Agaricomycetes</taxon>
        <taxon>Agaricomycetidae</taxon>
        <taxon>Agaricales</taxon>
        <taxon>Tricholomatineae</taxon>
        <taxon>Lyophyllaceae</taxon>
        <taxon>Sphagnurus</taxon>
    </lineage>
</organism>
<name>A0A9P7K3K6_9AGAR</name>
<feature type="region of interest" description="Disordered" evidence="1">
    <location>
        <begin position="108"/>
        <end position="155"/>
    </location>
</feature>
<evidence type="ECO:0000313" key="2">
    <source>
        <dbReference type="EMBL" id="KAG5633991.1"/>
    </source>
</evidence>
<feature type="compositionally biased region" description="Pro residues" evidence="1">
    <location>
        <begin position="142"/>
        <end position="155"/>
    </location>
</feature>
<keyword evidence="3" id="KW-1185">Reference proteome</keyword>
<comment type="caution">
    <text evidence="2">The sequence shown here is derived from an EMBL/GenBank/DDBJ whole genome shotgun (WGS) entry which is preliminary data.</text>
</comment>
<feature type="compositionally biased region" description="Pro residues" evidence="1">
    <location>
        <begin position="114"/>
        <end position="128"/>
    </location>
</feature>
<reference evidence="2" key="2">
    <citation type="submission" date="2021-10" db="EMBL/GenBank/DDBJ databases">
        <title>Phylogenomics reveals ancestral predisposition of the termite-cultivated fungus Termitomyces towards a domesticated lifestyle.</title>
        <authorList>
            <person name="Auxier B."/>
            <person name="Grum-Grzhimaylo A."/>
            <person name="Cardenas M.E."/>
            <person name="Lodge J.D."/>
            <person name="Laessoe T."/>
            <person name="Pedersen O."/>
            <person name="Smith M.E."/>
            <person name="Kuyper T.W."/>
            <person name="Franco-Molano E.A."/>
            <person name="Baroni T.J."/>
            <person name="Aanen D.K."/>
        </authorList>
    </citation>
    <scope>NUCLEOTIDE SEQUENCE</scope>
    <source>
        <strain evidence="2">D49</strain>
    </source>
</reference>
<feature type="region of interest" description="Disordered" evidence="1">
    <location>
        <begin position="1"/>
        <end position="38"/>
    </location>
</feature>
<protein>
    <submittedName>
        <fullName evidence="2">Uncharacterized protein</fullName>
    </submittedName>
</protein>
<dbReference type="AlphaFoldDB" id="A0A9P7K3K6"/>
<accession>A0A9P7K3K6</accession>